<feature type="transmembrane region" description="Helical" evidence="2">
    <location>
        <begin position="139"/>
        <end position="155"/>
    </location>
</feature>
<reference evidence="6" key="1">
    <citation type="submission" date="2015-11" db="EMBL/GenBank/DDBJ databases">
        <authorList>
            <consortium name="Cross-ministerial Strategic Innovation Promotion Program (SIP) consortium"/>
            <person name="Tomihama T."/>
            <person name="Ikenaga M."/>
            <person name="Sakai M."/>
            <person name="Okubo T."/>
            <person name="Ikeda S."/>
        </authorList>
    </citation>
    <scope>NUCLEOTIDE SEQUENCE [LARGE SCALE GENOMIC DNA]</scope>
    <source>
        <strain evidence="6">S58</strain>
    </source>
</reference>
<feature type="transmembrane region" description="Helical" evidence="2">
    <location>
        <begin position="227"/>
        <end position="254"/>
    </location>
</feature>
<evidence type="ECO:0000256" key="1">
    <source>
        <dbReference type="SAM" id="MobiDB-lite"/>
    </source>
</evidence>
<evidence type="ECO:0000259" key="4">
    <source>
        <dbReference type="Pfam" id="PF07786"/>
    </source>
</evidence>
<keyword evidence="2" id="KW-1133">Transmembrane helix</keyword>
<dbReference type="PANTHER" id="PTHR30590:SF3">
    <property type="entry name" value="HYPOTHETICAL MEMBRANE SPANNING PROTEIN"/>
    <property type="match status" value="1"/>
</dbReference>
<dbReference type="AlphaFoldDB" id="A0A117EG30"/>
<evidence type="ECO:0000259" key="3">
    <source>
        <dbReference type="Pfam" id="PF04235"/>
    </source>
</evidence>
<feature type="transmembrane region" description="Helical" evidence="2">
    <location>
        <begin position="96"/>
        <end position="119"/>
    </location>
</feature>
<proteinExistence type="predicted"/>
<organism evidence="5 6">
    <name type="scientific">Streptomyces scabiei</name>
    <dbReference type="NCBI Taxonomy" id="1930"/>
    <lineage>
        <taxon>Bacteria</taxon>
        <taxon>Bacillati</taxon>
        <taxon>Actinomycetota</taxon>
        <taxon>Actinomycetes</taxon>
        <taxon>Kitasatosporales</taxon>
        <taxon>Streptomycetaceae</taxon>
        <taxon>Streptomyces</taxon>
    </lineage>
</organism>
<comment type="caution">
    <text evidence="5">The sequence shown here is derived from an EMBL/GenBank/DDBJ whole genome shotgun (WGS) entry which is preliminary data.</text>
</comment>
<dbReference type="Pfam" id="PF04235">
    <property type="entry name" value="DUF418"/>
    <property type="match status" value="1"/>
</dbReference>
<name>A0A117EG30_STRSC</name>
<feature type="region of interest" description="Disordered" evidence="1">
    <location>
        <begin position="1"/>
        <end position="54"/>
    </location>
</feature>
<feature type="transmembrane region" description="Helical" evidence="2">
    <location>
        <begin position="347"/>
        <end position="365"/>
    </location>
</feature>
<evidence type="ECO:0000313" key="5">
    <source>
        <dbReference type="EMBL" id="GAQ66517.1"/>
    </source>
</evidence>
<dbReference type="InterPro" id="IPR012429">
    <property type="entry name" value="HGSNAT_cat"/>
</dbReference>
<dbReference type="InterPro" id="IPR007349">
    <property type="entry name" value="DUF418"/>
</dbReference>
<feature type="transmembrane region" description="Helical" evidence="2">
    <location>
        <begin position="185"/>
        <end position="207"/>
    </location>
</feature>
<dbReference type="InterPro" id="IPR052529">
    <property type="entry name" value="Bact_Transport_Assoc"/>
</dbReference>
<dbReference type="Proteomes" id="UP000067448">
    <property type="component" value="Unassembled WGS sequence"/>
</dbReference>
<feature type="transmembrane region" description="Helical" evidence="2">
    <location>
        <begin position="64"/>
        <end position="84"/>
    </location>
</feature>
<evidence type="ECO:0000313" key="6">
    <source>
        <dbReference type="Proteomes" id="UP000067448"/>
    </source>
</evidence>
<protein>
    <recommendedName>
        <fullName evidence="7">DUF418 domain-containing protein</fullName>
    </recommendedName>
</protein>
<feature type="transmembrane region" description="Helical" evidence="2">
    <location>
        <begin position="266"/>
        <end position="286"/>
    </location>
</feature>
<reference evidence="6" key="3">
    <citation type="submission" date="2016-02" db="EMBL/GenBank/DDBJ databases">
        <title>Draft genome of pathogenic Streptomyces sp. in Japan.</title>
        <authorList>
            <person name="Tomihama T."/>
            <person name="Ikenaga M."/>
            <person name="Sakai M."/>
            <person name="Okubo T."/>
            <person name="Ikeda S."/>
        </authorList>
    </citation>
    <scope>NUCLEOTIDE SEQUENCE [LARGE SCALE GENOMIC DNA]</scope>
    <source>
        <strain evidence="6">S58</strain>
    </source>
</reference>
<dbReference type="PANTHER" id="PTHR30590">
    <property type="entry name" value="INNER MEMBRANE PROTEIN"/>
    <property type="match status" value="1"/>
</dbReference>
<keyword evidence="2" id="KW-0472">Membrane</keyword>
<dbReference type="Pfam" id="PF07786">
    <property type="entry name" value="HGSNAT_cat"/>
    <property type="match status" value="1"/>
</dbReference>
<feature type="transmembrane region" description="Helical" evidence="2">
    <location>
        <begin position="161"/>
        <end position="178"/>
    </location>
</feature>
<feature type="transmembrane region" description="Helical" evidence="2">
    <location>
        <begin position="377"/>
        <end position="399"/>
    </location>
</feature>
<accession>A0A117EG30</accession>
<feature type="domain" description="DUF418" evidence="3">
    <location>
        <begin position="338"/>
        <end position="447"/>
    </location>
</feature>
<evidence type="ECO:0008006" key="7">
    <source>
        <dbReference type="Google" id="ProtNLM"/>
    </source>
</evidence>
<gene>
    <name evidence="5" type="ORF">SsS58_06951</name>
</gene>
<evidence type="ECO:0000256" key="2">
    <source>
        <dbReference type="SAM" id="Phobius"/>
    </source>
</evidence>
<keyword evidence="2" id="KW-0812">Transmembrane</keyword>
<feature type="transmembrane region" description="Helical" evidence="2">
    <location>
        <begin position="414"/>
        <end position="433"/>
    </location>
</feature>
<sequence>MTTADRRVNSRGVTGGWPHIRLGNVAPVSETESTEKPPPPSLPAPDSAPGSGTFAERAAPTARLVAVDLARALAVFGMFAVHVGPFPTPGGGVGDWFLGLASGRASALFATLAGFSLTLIAGRPEPRTGLAGRQARARIVIRVGVLLVLGVALATTNFGGAGILNFYAVYFLLALPLLRLRAGTLATVAVALAVVTPQLAFALRALLSESLVRTIDSYDPIARLSGVGVLDLLLTGLYPAITWMTFVVTGMALGRLDLASGAVRRRLAVVGPAMIAFGYGVSWLVLRVSGGDRKIMSGMPTPEEFEAMKDAGGAAASFDMPVGGGLWGPDAWGLLAAEPHSGSTFDLIGSLGIAITVLLCLTVALDRLPWLGRAATPVIAVGTMSLTLYVGHILVILALPGEAAAPPESASTPLLLSFIAGAVLFAAVWSRFFRRGPLEHLLHRATTLAKSVR</sequence>
<dbReference type="EMBL" id="BCMM01000042">
    <property type="protein sequence ID" value="GAQ66517.1"/>
    <property type="molecule type" value="Genomic_DNA"/>
</dbReference>
<reference evidence="5 6" key="2">
    <citation type="journal article" date="2016" name="Genome Announc.">
        <title>Draft Genome Sequences of Streptomyces scabiei S58, Streptomyces turgidiscabies T45, and Streptomyces acidiscabies a10, the Pathogens of Potato Common Scab, Isolated in Japan.</title>
        <authorList>
            <person name="Tomihama T."/>
            <person name="Nishi Y."/>
            <person name="Sakai M."/>
            <person name="Ikenaga M."/>
            <person name="Okubo T."/>
            <person name="Ikeda S."/>
        </authorList>
    </citation>
    <scope>NUCLEOTIDE SEQUENCE [LARGE SCALE GENOMIC DNA]</scope>
    <source>
        <strain evidence="5 6">S58</strain>
    </source>
</reference>
<feature type="domain" description="Heparan-alpha-glucosaminide N-acetyltransferase catalytic" evidence="4">
    <location>
        <begin position="63"/>
        <end position="260"/>
    </location>
</feature>